<dbReference type="RefSeq" id="WP_226748104.1">
    <property type="nucleotide sequence ID" value="NZ_JAJATZ010000003.1"/>
</dbReference>
<gene>
    <name evidence="8" type="primary">chlG</name>
    <name evidence="8" type="ORF">LGQ03_08845</name>
</gene>
<dbReference type="EMBL" id="JAJATZ010000003">
    <property type="protein sequence ID" value="MCB5199348.1"/>
    <property type="molecule type" value="Genomic_DNA"/>
</dbReference>
<evidence type="ECO:0000256" key="4">
    <source>
        <dbReference type="ARBA" id="ARBA00022989"/>
    </source>
</evidence>
<name>A0ABS8BUE2_9RHOB</name>
<evidence type="ECO:0000256" key="2">
    <source>
        <dbReference type="ARBA" id="ARBA00022475"/>
    </source>
</evidence>
<keyword evidence="4 7" id="KW-1133">Transmembrane helix</keyword>
<sequence length="301" mass="31949">MSTLADHPSTPRRWPAPKALLRLVKPWTWFPPMWAYLCGVVSVGTLSADWTLVALGVVLAGPVTCGMSQAANDWCDRHVDAINEPDRPIPSGAVPGRWGLWIALAMTLLSLAIGWQLGAWGFGATALACAAAWAYSAEPLRAKRSPLWGPLLCGLAYETLPWITGAAVLSAGAPSLLIMVIATLYGMGAYGIMVLNDFKSVTGDRALGLRSLPVVLGPARAARVACWAMTLPQIAVIILLDLNGKLLHGTAVAALLAIQLIAMRTLLRDPLGRAQWYQGMGILFFIAGMMVTATALRSIGG</sequence>
<dbReference type="PANTHER" id="PTHR42723:SF1">
    <property type="entry name" value="CHLOROPHYLL SYNTHASE, CHLOROPLASTIC"/>
    <property type="match status" value="1"/>
</dbReference>
<dbReference type="GO" id="GO:0046408">
    <property type="term" value="F:chlorophyll synthetase activity"/>
    <property type="evidence" value="ECO:0007669"/>
    <property type="project" value="UniProtKB-EC"/>
</dbReference>
<evidence type="ECO:0000313" key="8">
    <source>
        <dbReference type="EMBL" id="MCB5199348.1"/>
    </source>
</evidence>
<dbReference type="Pfam" id="PF01040">
    <property type="entry name" value="UbiA"/>
    <property type="match status" value="1"/>
</dbReference>
<keyword evidence="2" id="KW-1003">Cell membrane</keyword>
<dbReference type="InterPro" id="IPR044878">
    <property type="entry name" value="UbiA_sf"/>
</dbReference>
<evidence type="ECO:0000256" key="3">
    <source>
        <dbReference type="ARBA" id="ARBA00022692"/>
    </source>
</evidence>
<protein>
    <submittedName>
        <fullName evidence="8">Chlorophyll synthase ChlG</fullName>
        <ecNumber evidence="8">2.5.1.62</ecNumber>
    </submittedName>
</protein>
<evidence type="ECO:0000256" key="7">
    <source>
        <dbReference type="SAM" id="Phobius"/>
    </source>
</evidence>
<keyword evidence="8" id="KW-0808">Transferase</keyword>
<dbReference type="InterPro" id="IPR006372">
    <property type="entry name" value="Chl_synth"/>
</dbReference>
<feature type="transmembrane region" description="Helical" evidence="7">
    <location>
        <begin position="119"/>
        <end position="135"/>
    </location>
</feature>
<evidence type="ECO:0000256" key="6">
    <source>
        <dbReference type="ARBA" id="ARBA00023171"/>
    </source>
</evidence>
<dbReference type="PANTHER" id="PTHR42723">
    <property type="entry name" value="CHLOROPHYLL SYNTHASE"/>
    <property type="match status" value="1"/>
</dbReference>
<dbReference type="EC" id="2.5.1.62" evidence="8"/>
<dbReference type="InterPro" id="IPR050475">
    <property type="entry name" value="Prenyltransferase_related"/>
</dbReference>
<evidence type="ECO:0000313" key="9">
    <source>
        <dbReference type="Proteomes" id="UP001138961"/>
    </source>
</evidence>
<evidence type="ECO:0000256" key="5">
    <source>
        <dbReference type="ARBA" id="ARBA00023136"/>
    </source>
</evidence>
<keyword evidence="3 7" id="KW-0812">Transmembrane</keyword>
<keyword evidence="6" id="KW-0149">Chlorophyll biosynthesis</keyword>
<feature type="transmembrane region" description="Helical" evidence="7">
    <location>
        <begin position="175"/>
        <end position="195"/>
    </location>
</feature>
<organism evidence="8 9">
    <name type="scientific">Loktanella gaetbuli</name>
    <dbReference type="NCBI Taxonomy" id="2881335"/>
    <lineage>
        <taxon>Bacteria</taxon>
        <taxon>Pseudomonadati</taxon>
        <taxon>Pseudomonadota</taxon>
        <taxon>Alphaproteobacteria</taxon>
        <taxon>Rhodobacterales</taxon>
        <taxon>Roseobacteraceae</taxon>
        <taxon>Loktanella</taxon>
    </lineage>
</organism>
<dbReference type="NCBIfam" id="NF005742">
    <property type="entry name" value="PRK07566.1"/>
    <property type="match status" value="1"/>
</dbReference>
<accession>A0ABS8BUE2</accession>
<dbReference type="InterPro" id="IPR000537">
    <property type="entry name" value="UbiA_prenyltransferase"/>
</dbReference>
<reference evidence="8" key="1">
    <citation type="submission" date="2021-10" db="EMBL/GenBank/DDBJ databases">
        <title>Loktanella gaetbuli sp. nov., isolated from a tidal flat.</title>
        <authorList>
            <person name="Park S."/>
            <person name="Yoon J.-H."/>
        </authorList>
    </citation>
    <scope>NUCLEOTIDE SEQUENCE</scope>
    <source>
        <strain evidence="8">TSTF-M6</strain>
    </source>
</reference>
<evidence type="ECO:0000256" key="1">
    <source>
        <dbReference type="ARBA" id="ARBA00004141"/>
    </source>
</evidence>
<feature type="transmembrane region" description="Helical" evidence="7">
    <location>
        <begin position="246"/>
        <end position="267"/>
    </location>
</feature>
<dbReference type="Gene3D" id="1.10.357.140">
    <property type="entry name" value="UbiA prenyltransferase"/>
    <property type="match status" value="1"/>
</dbReference>
<proteinExistence type="predicted"/>
<comment type="caution">
    <text evidence="8">The sequence shown here is derived from an EMBL/GenBank/DDBJ whole genome shotgun (WGS) entry which is preliminary data.</text>
</comment>
<dbReference type="NCBIfam" id="TIGR01476">
    <property type="entry name" value="chlor_syn_BchG"/>
    <property type="match status" value="1"/>
</dbReference>
<feature type="transmembrane region" description="Helical" evidence="7">
    <location>
        <begin position="147"/>
        <end position="169"/>
    </location>
</feature>
<comment type="subcellular location">
    <subcellularLocation>
        <location evidence="1">Membrane</location>
        <topology evidence="1">Multi-pass membrane protein</topology>
    </subcellularLocation>
</comment>
<feature type="transmembrane region" description="Helical" evidence="7">
    <location>
        <begin position="279"/>
        <end position="299"/>
    </location>
</feature>
<dbReference type="Proteomes" id="UP001138961">
    <property type="component" value="Unassembled WGS sequence"/>
</dbReference>
<keyword evidence="9" id="KW-1185">Reference proteome</keyword>
<keyword evidence="5 7" id="KW-0472">Membrane</keyword>